<sequence>MTLISQAKNLFPPLILYRKILRSHRSLPPSLRSIGDNYVKAEFKRHKDITNPIHIVGFLDQWQTYLDVLGAQTFSAKSENITTYGKKIDLDKLERFNDQQLGQLYELRKEAKDICKVNLEGIDNNITDVENLVIEEKNNKNELHT</sequence>
<comment type="subcellular location">
    <subcellularLocation>
        <location evidence="1 6">Mitochondrion matrix</location>
    </subcellularLocation>
</comment>
<dbReference type="AlphaFoldDB" id="A0A9W4WPR5"/>
<protein>
    <recommendedName>
        <fullName evidence="6">Succinate dehydrogenase assembly factor 3</fullName>
        <shortName evidence="6">SDH assembly factor 3</shortName>
        <shortName evidence="6">SDHAF3</shortName>
    </recommendedName>
</protein>
<evidence type="ECO:0000256" key="1">
    <source>
        <dbReference type="ARBA" id="ARBA00004305"/>
    </source>
</evidence>
<comment type="function">
    <text evidence="6">Plays an essential role in the assembly of succinate dehydrogenase (SDH), an enzyme complex (also referred to as respiratory complex II) that is a component of both the tricarboxylic acid (TCA) cycle and the mitochondrial electron transport chain, and which couples the oxidation of succinate to fumarate with the reduction of ubiquinone (coenzyme Q) to ubiquinol. Promotes maturation of the iron-sulfur protein subunit of the SDH catalytic dimer, protecting it from the deleterious effects of oxidants. May act together with SDHAF1.</text>
</comment>
<proteinExistence type="inferred from homology"/>
<dbReference type="CDD" id="cd20270">
    <property type="entry name" value="Complex1_LYR_SDHAF3_LYRM10"/>
    <property type="match status" value="1"/>
</dbReference>
<name>A0A9W4WPR5_9GLOM</name>
<evidence type="ECO:0000256" key="2">
    <source>
        <dbReference type="ARBA" id="ARBA00006020"/>
    </source>
</evidence>
<dbReference type="Pfam" id="PF13233">
    <property type="entry name" value="Complex1_LYR_2"/>
    <property type="match status" value="1"/>
</dbReference>
<organism evidence="7 8">
    <name type="scientific">Funneliformis geosporum</name>
    <dbReference type="NCBI Taxonomy" id="1117311"/>
    <lineage>
        <taxon>Eukaryota</taxon>
        <taxon>Fungi</taxon>
        <taxon>Fungi incertae sedis</taxon>
        <taxon>Mucoromycota</taxon>
        <taxon>Glomeromycotina</taxon>
        <taxon>Glomeromycetes</taxon>
        <taxon>Glomerales</taxon>
        <taxon>Glomeraceae</taxon>
        <taxon>Funneliformis</taxon>
    </lineage>
</organism>
<dbReference type="OrthoDB" id="278329at2759"/>
<dbReference type="InterPro" id="IPR008381">
    <property type="entry name" value="SDHAF3/Sdh7"/>
</dbReference>
<dbReference type="EMBL" id="CAMKVN010001747">
    <property type="protein sequence ID" value="CAI2177835.1"/>
    <property type="molecule type" value="Genomic_DNA"/>
</dbReference>
<evidence type="ECO:0000256" key="4">
    <source>
        <dbReference type="ARBA" id="ARBA00023128"/>
    </source>
</evidence>
<dbReference type="PANTHER" id="PTHR13137:SF6">
    <property type="entry name" value="SUCCINATE DEHYDROGENASE ASSEMBLY FACTOR 3, MITOCHONDRIAL"/>
    <property type="match status" value="1"/>
</dbReference>
<dbReference type="GO" id="GO:0005759">
    <property type="term" value="C:mitochondrial matrix"/>
    <property type="evidence" value="ECO:0007669"/>
    <property type="project" value="UniProtKB-SubCell"/>
</dbReference>
<comment type="caution">
    <text evidence="7">The sequence shown here is derived from an EMBL/GenBank/DDBJ whole genome shotgun (WGS) entry which is preliminary data.</text>
</comment>
<evidence type="ECO:0000313" key="8">
    <source>
        <dbReference type="Proteomes" id="UP001153678"/>
    </source>
</evidence>
<evidence type="ECO:0000256" key="5">
    <source>
        <dbReference type="ARBA" id="ARBA00023186"/>
    </source>
</evidence>
<accession>A0A9W4WPR5</accession>
<dbReference type="GO" id="GO:0034553">
    <property type="term" value="P:mitochondrial respiratory chain complex II assembly"/>
    <property type="evidence" value="ECO:0007669"/>
    <property type="project" value="UniProtKB-UniRule"/>
</dbReference>
<dbReference type="PANTHER" id="PTHR13137">
    <property type="entry name" value="DC11 ACN9 HOMOLOG"/>
    <property type="match status" value="1"/>
</dbReference>
<keyword evidence="5 6" id="KW-0143">Chaperone</keyword>
<evidence type="ECO:0000256" key="6">
    <source>
        <dbReference type="RuleBase" id="RU368039"/>
    </source>
</evidence>
<keyword evidence="8" id="KW-1185">Reference proteome</keyword>
<keyword evidence="3" id="KW-0809">Transit peptide</keyword>
<evidence type="ECO:0000313" key="7">
    <source>
        <dbReference type="EMBL" id="CAI2177835.1"/>
    </source>
</evidence>
<evidence type="ECO:0000256" key="3">
    <source>
        <dbReference type="ARBA" id="ARBA00022946"/>
    </source>
</evidence>
<comment type="subunit">
    <text evidence="6">Interacts with the iron-sulfur protein subunit within the SDH catalytic dimer.</text>
</comment>
<dbReference type="GO" id="GO:0006105">
    <property type="term" value="P:succinate metabolic process"/>
    <property type="evidence" value="ECO:0007669"/>
    <property type="project" value="TreeGrafter"/>
</dbReference>
<comment type="similarity">
    <text evidence="2 6">Belongs to the complex I LYR family. SDHAF3 subfamily.</text>
</comment>
<keyword evidence="4 6" id="KW-0496">Mitochondrion</keyword>
<dbReference type="GO" id="GO:0005758">
    <property type="term" value="C:mitochondrial intermembrane space"/>
    <property type="evidence" value="ECO:0007669"/>
    <property type="project" value="TreeGrafter"/>
</dbReference>
<reference evidence="7" key="1">
    <citation type="submission" date="2022-08" db="EMBL/GenBank/DDBJ databases">
        <authorList>
            <person name="Kallberg Y."/>
            <person name="Tangrot J."/>
            <person name="Rosling A."/>
        </authorList>
    </citation>
    <scope>NUCLEOTIDE SEQUENCE</scope>
    <source>
        <strain evidence="7">Wild A</strain>
    </source>
</reference>
<gene>
    <name evidence="7" type="ORF">FWILDA_LOCUS8283</name>
</gene>
<dbReference type="Proteomes" id="UP001153678">
    <property type="component" value="Unassembled WGS sequence"/>
</dbReference>